<feature type="compositionally biased region" description="Polar residues" evidence="1">
    <location>
        <begin position="277"/>
        <end position="296"/>
    </location>
</feature>
<dbReference type="EMBL" id="MRZV01000033">
    <property type="protein sequence ID" value="PIK61378.1"/>
    <property type="molecule type" value="Genomic_DNA"/>
</dbReference>
<accession>A0A2G8LM87</accession>
<organism evidence="3 4">
    <name type="scientific">Stichopus japonicus</name>
    <name type="common">Sea cucumber</name>
    <dbReference type="NCBI Taxonomy" id="307972"/>
    <lineage>
        <taxon>Eukaryota</taxon>
        <taxon>Metazoa</taxon>
        <taxon>Echinodermata</taxon>
        <taxon>Eleutherozoa</taxon>
        <taxon>Echinozoa</taxon>
        <taxon>Holothuroidea</taxon>
        <taxon>Aspidochirotacea</taxon>
        <taxon>Aspidochirotida</taxon>
        <taxon>Stichopodidae</taxon>
        <taxon>Apostichopus</taxon>
    </lineage>
</organism>
<feature type="compositionally biased region" description="Low complexity" evidence="1">
    <location>
        <begin position="11"/>
        <end position="25"/>
    </location>
</feature>
<evidence type="ECO:0000313" key="3">
    <source>
        <dbReference type="EMBL" id="PIK61378.1"/>
    </source>
</evidence>
<name>A0A2G8LM87_STIJA</name>
<dbReference type="Pfam" id="PF16501">
    <property type="entry name" value="SCAPER_N"/>
    <property type="match status" value="1"/>
</dbReference>
<gene>
    <name evidence="3" type="ORF">BSL78_01677</name>
</gene>
<keyword evidence="4" id="KW-1185">Reference proteome</keyword>
<evidence type="ECO:0000256" key="1">
    <source>
        <dbReference type="SAM" id="MobiDB-lite"/>
    </source>
</evidence>
<dbReference type="OrthoDB" id="71500at2759"/>
<protein>
    <submittedName>
        <fullName evidence="3">Putative S phase cyclin A-associated protein in the endoplasmic reticulum</fullName>
    </submittedName>
</protein>
<feature type="region of interest" description="Disordered" evidence="1">
    <location>
        <begin position="1"/>
        <end position="141"/>
    </location>
</feature>
<feature type="domain" description="S phase cyclin A-associated protein in the endoplasmic reticulum N-terminal" evidence="2">
    <location>
        <begin position="139"/>
        <end position="231"/>
    </location>
</feature>
<feature type="compositionally biased region" description="Basic residues" evidence="1">
    <location>
        <begin position="85"/>
        <end position="99"/>
    </location>
</feature>
<dbReference type="InterPro" id="IPR032446">
    <property type="entry name" value="SCAPER_N"/>
</dbReference>
<dbReference type="STRING" id="307972.A0A2G8LM87"/>
<feature type="compositionally biased region" description="Low complexity" evidence="1">
    <location>
        <begin position="114"/>
        <end position="126"/>
    </location>
</feature>
<evidence type="ECO:0000259" key="2">
    <source>
        <dbReference type="Pfam" id="PF16501"/>
    </source>
</evidence>
<dbReference type="PANTHER" id="PTHR31434">
    <property type="entry name" value="S PHASE CYCLIN A-ASSOCIATED PROTEIN IN THE ENDOPLASMIC RETICULUM"/>
    <property type="match status" value="1"/>
</dbReference>
<proteinExistence type="predicted"/>
<reference evidence="3 4" key="1">
    <citation type="journal article" date="2017" name="PLoS Biol.">
        <title>The sea cucumber genome provides insights into morphological evolution and visceral regeneration.</title>
        <authorList>
            <person name="Zhang X."/>
            <person name="Sun L."/>
            <person name="Yuan J."/>
            <person name="Sun Y."/>
            <person name="Gao Y."/>
            <person name="Zhang L."/>
            <person name="Li S."/>
            <person name="Dai H."/>
            <person name="Hamel J.F."/>
            <person name="Liu C."/>
            <person name="Yu Y."/>
            <person name="Liu S."/>
            <person name="Lin W."/>
            <person name="Guo K."/>
            <person name="Jin S."/>
            <person name="Xu P."/>
            <person name="Storey K.B."/>
            <person name="Huan P."/>
            <person name="Zhang T."/>
            <person name="Zhou Y."/>
            <person name="Zhang J."/>
            <person name="Lin C."/>
            <person name="Li X."/>
            <person name="Xing L."/>
            <person name="Huo D."/>
            <person name="Sun M."/>
            <person name="Wang L."/>
            <person name="Mercier A."/>
            <person name="Li F."/>
            <person name="Yang H."/>
            <person name="Xiang J."/>
        </authorList>
    </citation>
    <scope>NUCLEOTIDE SEQUENCE [LARGE SCALE GENOMIC DNA]</scope>
    <source>
        <strain evidence="3">Shaxun</strain>
        <tissue evidence="3">Muscle</tissue>
    </source>
</reference>
<feature type="region of interest" description="Disordered" evidence="1">
    <location>
        <begin position="227"/>
        <end position="296"/>
    </location>
</feature>
<evidence type="ECO:0000313" key="4">
    <source>
        <dbReference type="Proteomes" id="UP000230750"/>
    </source>
</evidence>
<sequence>MSESSSRRRSNSGNKGRSSGASNGSEGKRSDGSGGGHRQKGKNYQRTSSFDNVRSIVKEEGRMARNLITWNVPVEDSDDSDGHRQGHQVRPKRKNRPHTLSKSEVPKSPKKLMSSSDNKSSSSGESRAGDKSSSGSEKQRMTKVDMRARYWAFLFDNLQRAVDEIYQTCEVDESIVECKEVIMILKSATQDFDALIKRINVQKDFENADENNKPTSLVWEVRKSLSSPAKNRTPSWPGDAKMPTSRRPRSLAWEVRKSSPHRLTGTASPVDARERQTPSPVSRSLNFSGQDKSSGT</sequence>
<dbReference type="Proteomes" id="UP000230750">
    <property type="component" value="Unassembled WGS sequence"/>
</dbReference>
<dbReference type="PANTHER" id="PTHR31434:SF2">
    <property type="entry name" value="S PHASE CYCLIN A-ASSOCIATED PROTEIN IN THE ENDOPLASMIC RETICULUM"/>
    <property type="match status" value="1"/>
</dbReference>
<dbReference type="AlphaFoldDB" id="A0A2G8LM87"/>
<comment type="caution">
    <text evidence="3">The sequence shown here is derived from an EMBL/GenBank/DDBJ whole genome shotgun (WGS) entry which is preliminary data.</text>
</comment>